<reference evidence="8 9" key="1">
    <citation type="submission" date="2018-12" db="EMBL/GenBank/DDBJ databases">
        <title>Bacillus ochoae sp. nov., Paenibacillus whitsoniae sp. nov., Paenibacillus spiritus sp. nov. Isolated from the Mars Exploration Rover during spacecraft assembly.</title>
        <authorList>
            <person name="Seuylemezian A."/>
            <person name="Vaishampayan P."/>
        </authorList>
    </citation>
    <scope>NUCLEOTIDE SEQUENCE [LARGE SCALE GENOMIC DNA]</scope>
    <source>
        <strain evidence="8 9">MER 54</strain>
    </source>
</reference>
<keyword evidence="4 7" id="KW-0812">Transmembrane</keyword>
<dbReference type="OrthoDB" id="9027281at2"/>
<keyword evidence="9" id="KW-1185">Reference proteome</keyword>
<keyword evidence="5 7" id="KW-1133">Transmembrane helix</keyword>
<evidence type="ECO:0000256" key="4">
    <source>
        <dbReference type="ARBA" id="ARBA00022692"/>
    </source>
</evidence>
<keyword evidence="6 7" id="KW-0472">Membrane</keyword>
<evidence type="ECO:0000256" key="2">
    <source>
        <dbReference type="ARBA" id="ARBA00005262"/>
    </source>
</evidence>
<organism evidence="8 9">
    <name type="scientific">Paenibacillus whitsoniae</name>
    <dbReference type="NCBI Taxonomy" id="2496558"/>
    <lineage>
        <taxon>Bacteria</taxon>
        <taxon>Bacillati</taxon>
        <taxon>Bacillota</taxon>
        <taxon>Bacilli</taxon>
        <taxon>Bacillales</taxon>
        <taxon>Paenibacillaceae</taxon>
        <taxon>Paenibacillus</taxon>
    </lineage>
</organism>
<protein>
    <submittedName>
        <fullName evidence="8">Chromate transporter</fullName>
    </submittedName>
</protein>
<dbReference type="InterPro" id="IPR003370">
    <property type="entry name" value="Chromate_transpt"/>
</dbReference>
<dbReference type="PANTHER" id="PTHR43663:SF1">
    <property type="entry name" value="CHROMATE TRANSPORTER"/>
    <property type="match status" value="1"/>
</dbReference>
<accession>A0A3S0A6L3</accession>
<evidence type="ECO:0000313" key="9">
    <source>
        <dbReference type="Proteomes" id="UP000276128"/>
    </source>
</evidence>
<evidence type="ECO:0000256" key="7">
    <source>
        <dbReference type="SAM" id="Phobius"/>
    </source>
</evidence>
<evidence type="ECO:0000256" key="3">
    <source>
        <dbReference type="ARBA" id="ARBA00022475"/>
    </source>
</evidence>
<comment type="subcellular location">
    <subcellularLocation>
        <location evidence="1">Cell membrane</location>
        <topology evidence="1">Multi-pass membrane protein</topology>
    </subcellularLocation>
</comment>
<dbReference type="Proteomes" id="UP000276128">
    <property type="component" value="Unassembled WGS sequence"/>
</dbReference>
<name>A0A3S0A6L3_9BACL</name>
<dbReference type="EMBL" id="RXHU01000129">
    <property type="protein sequence ID" value="RTE01978.1"/>
    <property type="molecule type" value="Genomic_DNA"/>
</dbReference>
<feature type="transmembrane region" description="Helical" evidence="7">
    <location>
        <begin position="120"/>
        <end position="137"/>
    </location>
</feature>
<dbReference type="AlphaFoldDB" id="A0A3S0A6L3"/>
<evidence type="ECO:0000256" key="6">
    <source>
        <dbReference type="ARBA" id="ARBA00023136"/>
    </source>
</evidence>
<feature type="transmembrane region" description="Helical" evidence="7">
    <location>
        <begin position="149"/>
        <end position="179"/>
    </location>
</feature>
<dbReference type="GO" id="GO:0015109">
    <property type="term" value="F:chromate transmembrane transporter activity"/>
    <property type="evidence" value="ECO:0007669"/>
    <property type="project" value="InterPro"/>
</dbReference>
<gene>
    <name evidence="8" type="ORF">EJQ19_30290</name>
</gene>
<evidence type="ECO:0000313" key="8">
    <source>
        <dbReference type="EMBL" id="RTE01978.1"/>
    </source>
</evidence>
<dbReference type="Pfam" id="PF02417">
    <property type="entry name" value="Chromate_transp"/>
    <property type="match status" value="1"/>
</dbReference>
<evidence type="ECO:0000256" key="5">
    <source>
        <dbReference type="ARBA" id="ARBA00022989"/>
    </source>
</evidence>
<comment type="similarity">
    <text evidence="2">Belongs to the chromate ion transporter (CHR) (TC 2.A.51) family.</text>
</comment>
<sequence length="216" mass="23238">MLRNRKLHLCLDIFWTFFKIGPSTFGGGYAMIPVIEREIVGKKAWMEEAEMTDIISIAGSAPGGIGVNASAFIGYRLAGIWGAIAAVVGIALPTFLIALVLSLFLVFMQSEPKIEAAFKGIHGAIIGLIALAAYNMGRSAIYDKTTLGTAIVSLAVLLILPINPILIILIGLFVGVVLVKVKEAMGYRVTLEKGKEPVHTSHNGYTHYDYFIADGI</sequence>
<evidence type="ECO:0000256" key="1">
    <source>
        <dbReference type="ARBA" id="ARBA00004651"/>
    </source>
</evidence>
<keyword evidence="3" id="KW-1003">Cell membrane</keyword>
<dbReference type="GO" id="GO:0005886">
    <property type="term" value="C:plasma membrane"/>
    <property type="evidence" value="ECO:0007669"/>
    <property type="project" value="UniProtKB-SubCell"/>
</dbReference>
<proteinExistence type="inferred from homology"/>
<dbReference type="PANTHER" id="PTHR43663">
    <property type="entry name" value="CHROMATE TRANSPORT PROTEIN-RELATED"/>
    <property type="match status" value="1"/>
</dbReference>
<dbReference type="InterPro" id="IPR052518">
    <property type="entry name" value="CHR_Transporter"/>
</dbReference>
<feature type="transmembrane region" description="Helical" evidence="7">
    <location>
        <begin position="80"/>
        <end position="108"/>
    </location>
</feature>
<comment type="caution">
    <text evidence="8">The sequence shown here is derived from an EMBL/GenBank/DDBJ whole genome shotgun (WGS) entry which is preliminary data.</text>
</comment>